<evidence type="ECO:0008006" key="3">
    <source>
        <dbReference type="Google" id="ProtNLM"/>
    </source>
</evidence>
<sequence length="303" mass="34366">MDTLASNFSLTEANELTHAYLAVVSQRSGIRALSIKGLVSDRYELREPRIAADADVLVDPRRFDEFCELLKAGGWRPRLERDVPSLMEQHSVTLIREGWPNDIDVHVYFPGFFADRAATFDRLWETRASMEVAHVDIAVPSRAGAAVIGALHSLRYTRSIRHSSELERIVDIVANDFDDADREDFLGIARAGAAQWVLGEVLERIGVPVVVDIDAHQQRLWATNRKTIEDGAAVSWLAAFRGAPLHRKPALLFRALWISRDDIPRNDPLHRPTVAEAWAHRRLRWRRGAIALWHYLRGTFGRS</sequence>
<proteinExistence type="predicted"/>
<name>A0ABU1SCD4_9MICO</name>
<accession>A0ABU1SCD4</accession>
<evidence type="ECO:0000313" key="1">
    <source>
        <dbReference type="EMBL" id="MDR6867264.1"/>
    </source>
</evidence>
<evidence type="ECO:0000313" key="2">
    <source>
        <dbReference type="Proteomes" id="UP001259347"/>
    </source>
</evidence>
<keyword evidence="2" id="KW-1185">Reference proteome</keyword>
<dbReference type="RefSeq" id="WP_310019900.1">
    <property type="nucleotide sequence ID" value="NZ_JAVDUM010000007.1"/>
</dbReference>
<dbReference type="EMBL" id="JAVDUM010000007">
    <property type="protein sequence ID" value="MDR6867264.1"/>
    <property type="molecule type" value="Genomic_DNA"/>
</dbReference>
<reference evidence="1 2" key="1">
    <citation type="submission" date="2023-07" db="EMBL/GenBank/DDBJ databases">
        <title>Sorghum-associated microbial communities from plants grown in Nebraska, USA.</title>
        <authorList>
            <person name="Schachtman D."/>
        </authorList>
    </citation>
    <scope>NUCLEOTIDE SEQUENCE [LARGE SCALE GENOMIC DNA]</scope>
    <source>
        <strain evidence="1 2">2980</strain>
    </source>
</reference>
<dbReference type="Proteomes" id="UP001259347">
    <property type="component" value="Unassembled WGS sequence"/>
</dbReference>
<organism evidence="1 2">
    <name type="scientific">Microbacterium resistens</name>
    <dbReference type="NCBI Taxonomy" id="156977"/>
    <lineage>
        <taxon>Bacteria</taxon>
        <taxon>Bacillati</taxon>
        <taxon>Actinomycetota</taxon>
        <taxon>Actinomycetes</taxon>
        <taxon>Micrococcales</taxon>
        <taxon>Microbacteriaceae</taxon>
        <taxon>Microbacterium</taxon>
    </lineage>
</organism>
<comment type="caution">
    <text evidence="1">The sequence shown here is derived from an EMBL/GenBank/DDBJ whole genome shotgun (WGS) entry which is preliminary data.</text>
</comment>
<gene>
    <name evidence="1" type="ORF">J2Y69_001865</name>
</gene>
<protein>
    <recommendedName>
        <fullName evidence="3">Nucleotidyltransferase family protein</fullName>
    </recommendedName>
</protein>